<evidence type="ECO:0000313" key="7">
    <source>
        <dbReference type="Proteomes" id="UP000031397"/>
    </source>
</evidence>
<feature type="transmembrane region" description="Helical" evidence="5">
    <location>
        <begin position="6"/>
        <end position="39"/>
    </location>
</feature>
<reference evidence="6 7" key="1">
    <citation type="submission" date="2014-06" db="EMBL/GenBank/DDBJ databases">
        <title>Functional and comparative genomic analyses of the Drosophila gut microbiota identify candidate symbiosis factors.</title>
        <authorList>
            <person name="Newell P.D."/>
            <person name="Chaston J.M."/>
            <person name="Douglas A.E."/>
        </authorList>
    </citation>
    <scope>NUCLEOTIDE SEQUENCE [LARGE SCALE GENOMIC DNA]</scope>
    <source>
        <strain evidence="6 7">DmCS_002</strain>
    </source>
</reference>
<comment type="subcellular location">
    <subcellularLocation>
        <location evidence="1">Membrane</location>
        <topology evidence="1">Multi-pass membrane protein</topology>
    </subcellularLocation>
</comment>
<gene>
    <name evidence="6" type="ORF">LfDm3_0660</name>
</gene>
<accession>A0A0C1PMK8</accession>
<organism evidence="6 7">
    <name type="scientific">Fructilactobacillus fructivorans</name>
    <dbReference type="NCBI Taxonomy" id="1614"/>
    <lineage>
        <taxon>Bacteria</taxon>
        <taxon>Bacillati</taxon>
        <taxon>Bacillota</taxon>
        <taxon>Bacilli</taxon>
        <taxon>Lactobacillales</taxon>
        <taxon>Lactobacillaceae</taxon>
        <taxon>Fructilactobacillus</taxon>
    </lineage>
</organism>
<name>A0A0C1PMK8_9LACO</name>
<feature type="transmembrane region" description="Helical" evidence="5">
    <location>
        <begin position="46"/>
        <end position="68"/>
    </location>
</feature>
<dbReference type="GO" id="GO:0005886">
    <property type="term" value="C:plasma membrane"/>
    <property type="evidence" value="ECO:0007669"/>
    <property type="project" value="UniProtKB-ARBA"/>
</dbReference>
<dbReference type="OrthoDB" id="92887at2"/>
<dbReference type="AlphaFoldDB" id="A0A0C1PMK8"/>
<keyword evidence="3 5" id="KW-1133">Transmembrane helix</keyword>
<feature type="transmembrane region" description="Helical" evidence="5">
    <location>
        <begin position="74"/>
        <end position="94"/>
    </location>
</feature>
<keyword evidence="7" id="KW-1185">Reference proteome</keyword>
<dbReference type="GeneID" id="74913329"/>
<dbReference type="EMBL" id="JOJZ01000013">
    <property type="protein sequence ID" value="KID41992.1"/>
    <property type="molecule type" value="Genomic_DNA"/>
</dbReference>
<dbReference type="Pfam" id="PF02361">
    <property type="entry name" value="CbiQ"/>
    <property type="match status" value="1"/>
</dbReference>
<dbReference type="InterPro" id="IPR003339">
    <property type="entry name" value="ABC/ECF_trnsptr_transmembrane"/>
</dbReference>
<keyword evidence="4 5" id="KW-0472">Membrane</keyword>
<dbReference type="CDD" id="cd16914">
    <property type="entry name" value="EcfT"/>
    <property type="match status" value="1"/>
</dbReference>
<evidence type="ECO:0000256" key="5">
    <source>
        <dbReference type="SAM" id="Phobius"/>
    </source>
</evidence>
<proteinExistence type="predicted"/>
<evidence type="ECO:0000256" key="1">
    <source>
        <dbReference type="ARBA" id="ARBA00004141"/>
    </source>
</evidence>
<dbReference type="RefSeq" id="WP_039144091.1">
    <property type="nucleotide sequence ID" value="NZ_JOJZ01000013.1"/>
</dbReference>
<dbReference type="Proteomes" id="UP000031397">
    <property type="component" value="Unassembled WGS sequence"/>
</dbReference>
<evidence type="ECO:0000256" key="3">
    <source>
        <dbReference type="ARBA" id="ARBA00022989"/>
    </source>
</evidence>
<protein>
    <submittedName>
        <fullName evidence="6">Transmembrane component YkoC of energizing module of thiamin-regulated ECF transporter for HydroxyMethylPyrimidine</fullName>
    </submittedName>
</protein>
<evidence type="ECO:0000256" key="2">
    <source>
        <dbReference type="ARBA" id="ARBA00022692"/>
    </source>
</evidence>
<sequence length="214" mass="24193">MNPSLKFILVLIIALEVSFTNSIVGNVILIVVGLLYLLVKRVKLKRLLWILLIALIPAIGLLISQVLYAKSSHAGILLFTRIYVYVIYGAAFTLTTKLYELVNSLEQNLHLPSKFVYGAMAAFNLLPEIQAEVNKIKTASLMRGVKLHWWSPTLYFKAILSAIRWSENLAQGMESHGFVEGQSRTFYEPVKITMVDWLVFVFNVILLQAILLLL</sequence>
<keyword evidence="2 5" id="KW-0812">Transmembrane</keyword>
<evidence type="ECO:0000256" key="4">
    <source>
        <dbReference type="ARBA" id="ARBA00023136"/>
    </source>
</evidence>
<dbReference type="PATRIC" id="fig|1614.7.peg.630"/>
<evidence type="ECO:0000313" key="6">
    <source>
        <dbReference type="EMBL" id="KID41992.1"/>
    </source>
</evidence>
<feature type="transmembrane region" description="Helical" evidence="5">
    <location>
        <begin position="194"/>
        <end position="213"/>
    </location>
</feature>
<comment type="caution">
    <text evidence="6">The sequence shown here is derived from an EMBL/GenBank/DDBJ whole genome shotgun (WGS) entry which is preliminary data.</text>
</comment>